<organism evidence="2 3">
    <name type="scientific">Lapidilactobacillus gannanensis</name>
    <dbReference type="NCBI Taxonomy" id="2486002"/>
    <lineage>
        <taxon>Bacteria</taxon>
        <taxon>Bacillati</taxon>
        <taxon>Bacillota</taxon>
        <taxon>Bacilli</taxon>
        <taxon>Lactobacillales</taxon>
        <taxon>Lactobacillaceae</taxon>
        <taxon>Lapidilactobacillus</taxon>
    </lineage>
</organism>
<keyword evidence="3" id="KW-1185">Reference proteome</keyword>
<proteinExistence type="predicted"/>
<comment type="caution">
    <text evidence="2">The sequence shown here is derived from an EMBL/GenBank/DDBJ whole genome shotgun (WGS) entry which is preliminary data.</text>
</comment>
<sequence length="63" mass="7145">MFNRNSDHDHTLTLLIASLIWIGGAYLLINDYLKNHLLNGPMALVLLIGVVLTALGFWQQRKK</sequence>
<protein>
    <submittedName>
        <fullName evidence="2">Uncharacterized protein</fullName>
    </submittedName>
</protein>
<gene>
    <name evidence="2" type="ORF">ACFQ4R_02130</name>
</gene>
<evidence type="ECO:0000256" key="1">
    <source>
        <dbReference type="SAM" id="Phobius"/>
    </source>
</evidence>
<evidence type="ECO:0000313" key="2">
    <source>
        <dbReference type="EMBL" id="MFD1410423.1"/>
    </source>
</evidence>
<evidence type="ECO:0000313" key="3">
    <source>
        <dbReference type="Proteomes" id="UP001597191"/>
    </source>
</evidence>
<reference evidence="3" key="1">
    <citation type="journal article" date="2019" name="Int. J. Syst. Evol. Microbiol.">
        <title>The Global Catalogue of Microorganisms (GCM) 10K type strain sequencing project: providing services to taxonomists for standard genome sequencing and annotation.</title>
        <authorList>
            <consortium name="The Broad Institute Genomics Platform"/>
            <consortium name="The Broad Institute Genome Sequencing Center for Infectious Disease"/>
            <person name="Wu L."/>
            <person name="Ma J."/>
        </authorList>
    </citation>
    <scope>NUCLEOTIDE SEQUENCE [LARGE SCALE GENOMIC DNA]</scope>
    <source>
        <strain evidence="3">CCM 8937</strain>
    </source>
</reference>
<name>A0ABW4BL87_9LACO</name>
<feature type="transmembrane region" description="Helical" evidence="1">
    <location>
        <begin position="41"/>
        <end position="58"/>
    </location>
</feature>
<dbReference type="RefSeq" id="WP_125647209.1">
    <property type="nucleotide sequence ID" value="NZ_JBHTOH010000015.1"/>
</dbReference>
<dbReference type="EMBL" id="JBHTOH010000015">
    <property type="protein sequence ID" value="MFD1410423.1"/>
    <property type="molecule type" value="Genomic_DNA"/>
</dbReference>
<keyword evidence="1" id="KW-0812">Transmembrane</keyword>
<keyword evidence="1" id="KW-0472">Membrane</keyword>
<accession>A0ABW4BL87</accession>
<keyword evidence="1" id="KW-1133">Transmembrane helix</keyword>
<feature type="transmembrane region" description="Helical" evidence="1">
    <location>
        <begin position="12"/>
        <end position="29"/>
    </location>
</feature>
<dbReference type="Proteomes" id="UP001597191">
    <property type="component" value="Unassembled WGS sequence"/>
</dbReference>